<comment type="similarity">
    <text evidence="2">Belongs to the myelin basic protein family.</text>
</comment>
<evidence type="ECO:0000313" key="8">
    <source>
        <dbReference type="RefSeq" id="XP_045574291.1"/>
    </source>
</evidence>
<protein>
    <recommendedName>
        <fullName evidence="3">Myelin basic protein</fullName>
    </recommendedName>
</protein>
<keyword evidence="7" id="KW-1185">Reference proteome</keyword>
<name>A0ABM3ETB2_SALSA</name>
<feature type="region of interest" description="Disordered" evidence="6">
    <location>
        <begin position="90"/>
        <end position="111"/>
    </location>
</feature>
<feature type="compositionally biased region" description="Low complexity" evidence="6">
    <location>
        <begin position="45"/>
        <end position="57"/>
    </location>
</feature>
<comment type="subcellular location">
    <subcellularLocation>
        <location evidence="1">Myelin membrane</location>
        <topology evidence="1">Peripheral membrane protein</topology>
        <orientation evidence="1">Cytoplasmic side</orientation>
    </subcellularLocation>
</comment>
<evidence type="ECO:0000256" key="3">
    <source>
        <dbReference type="ARBA" id="ARBA00019097"/>
    </source>
</evidence>
<accession>A0ABM3ETB2</accession>
<sequence length="130" mass="13291">MATASSSGLSSLGRKKKAPGLMDQIGNFFGGDKKRKSKGSFRGLSSSPARPAKAAPKGGENAVVRLFRTIVSPAPPKSRWTAMTAKLGLGSQKSTGSAKAKKAGAGDSGTLSKIFKMHSGASRTGSLPKK</sequence>
<dbReference type="RefSeq" id="XP_045574291.1">
    <property type="nucleotide sequence ID" value="XM_045718335.1"/>
</dbReference>
<organism evidence="7 8">
    <name type="scientific">Salmo salar</name>
    <name type="common">Atlantic salmon</name>
    <dbReference type="NCBI Taxonomy" id="8030"/>
    <lineage>
        <taxon>Eukaryota</taxon>
        <taxon>Metazoa</taxon>
        <taxon>Chordata</taxon>
        <taxon>Craniata</taxon>
        <taxon>Vertebrata</taxon>
        <taxon>Euteleostomi</taxon>
        <taxon>Actinopterygii</taxon>
        <taxon>Neopterygii</taxon>
        <taxon>Teleostei</taxon>
        <taxon>Protacanthopterygii</taxon>
        <taxon>Salmoniformes</taxon>
        <taxon>Salmonidae</taxon>
        <taxon>Salmoninae</taxon>
        <taxon>Salmo</taxon>
    </lineage>
</organism>
<feature type="compositionally biased region" description="Low complexity" evidence="6">
    <location>
        <begin position="90"/>
        <end position="109"/>
    </location>
</feature>
<gene>
    <name evidence="8" type="primary">LOC106605072</name>
</gene>
<keyword evidence="4" id="KW-1003">Cell membrane</keyword>
<evidence type="ECO:0000256" key="5">
    <source>
        <dbReference type="ARBA" id="ARBA00023136"/>
    </source>
</evidence>
<dbReference type="Pfam" id="PF01669">
    <property type="entry name" value="Myelin_MBP"/>
    <property type="match status" value="1"/>
</dbReference>
<feature type="compositionally biased region" description="Low complexity" evidence="6">
    <location>
        <begin position="1"/>
        <end position="12"/>
    </location>
</feature>
<reference evidence="8" key="1">
    <citation type="submission" date="2025-08" db="UniProtKB">
        <authorList>
            <consortium name="RefSeq"/>
        </authorList>
    </citation>
    <scope>IDENTIFICATION</scope>
</reference>
<evidence type="ECO:0000313" key="7">
    <source>
        <dbReference type="Proteomes" id="UP001652741"/>
    </source>
</evidence>
<proteinExistence type="inferred from homology"/>
<keyword evidence="5" id="KW-0472">Membrane</keyword>
<dbReference type="GeneID" id="106605072"/>
<evidence type="ECO:0000256" key="6">
    <source>
        <dbReference type="SAM" id="MobiDB-lite"/>
    </source>
</evidence>
<dbReference type="PRINTS" id="PR00212">
    <property type="entry name" value="MYELINMBP"/>
</dbReference>
<dbReference type="PANTHER" id="PTHR11429:SF0">
    <property type="entry name" value="MYELIN BASIC PROTEIN"/>
    <property type="match status" value="1"/>
</dbReference>
<evidence type="ECO:0000256" key="4">
    <source>
        <dbReference type="ARBA" id="ARBA00022475"/>
    </source>
</evidence>
<feature type="region of interest" description="Disordered" evidence="6">
    <location>
        <begin position="1"/>
        <end position="62"/>
    </location>
</feature>
<dbReference type="Proteomes" id="UP001652741">
    <property type="component" value="Chromosome ssa05"/>
</dbReference>
<evidence type="ECO:0000256" key="1">
    <source>
        <dbReference type="ARBA" id="ARBA00004392"/>
    </source>
</evidence>
<dbReference type="PANTHER" id="PTHR11429">
    <property type="entry name" value="MYELIN BASIC PROTEIN"/>
    <property type="match status" value="1"/>
</dbReference>
<dbReference type="InterPro" id="IPR000548">
    <property type="entry name" value="Myelin_BP"/>
</dbReference>
<evidence type="ECO:0000256" key="2">
    <source>
        <dbReference type="ARBA" id="ARBA00005936"/>
    </source>
</evidence>